<sequence>MWNSGVYGVSHAGLLSSRLSLQDQAVSSGNADELCPQLNGVDNFSYESLRATKSLISGRTIDVTIGGRRCM</sequence>
<name>A0AA36HC10_CYLNA</name>
<dbReference type="EMBL" id="CATQJL010000316">
    <property type="protein sequence ID" value="CAJ0607392.1"/>
    <property type="molecule type" value="Genomic_DNA"/>
</dbReference>
<reference evidence="1" key="1">
    <citation type="submission" date="2023-07" db="EMBL/GenBank/DDBJ databases">
        <authorList>
            <consortium name="CYATHOMIX"/>
        </authorList>
    </citation>
    <scope>NUCLEOTIDE SEQUENCE</scope>
    <source>
        <strain evidence="1">N/A</strain>
    </source>
</reference>
<accession>A0AA36HC10</accession>
<gene>
    <name evidence="1" type="ORF">CYNAS_LOCUS19375</name>
</gene>
<dbReference type="AlphaFoldDB" id="A0AA36HC10"/>
<evidence type="ECO:0000313" key="1">
    <source>
        <dbReference type="EMBL" id="CAJ0607392.1"/>
    </source>
</evidence>
<organism evidence="1 2">
    <name type="scientific">Cylicocyclus nassatus</name>
    <name type="common">Nematode worm</name>
    <dbReference type="NCBI Taxonomy" id="53992"/>
    <lineage>
        <taxon>Eukaryota</taxon>
        <taxon>Metazoa</taxon>
        <taxon>Ecdysozoa</taxon>
        <taxon>Nematoda</taxon>
        <taxon>Chromadorea</taxon>
        <taxon>Rhabditida</taxon>
        <taxon>Rhabditina</taxon>
        <taxon>Rhabditomorpha</taxon>
        <taxon>Strongyloidea</taxon>
        <taxon>Strongylidae</taxon>
        <taxon>Cylicocyclus</taxon>
    </lineage>
</organism>
<dbReference type="Proteomes" id="UP001176961">
    <property type="component" value="Unassembled WGS sequence"/>
</dbReference>
<comment type="caution">
    <text evidence="1">The sequence shown here is derived from an EMBL/GenBank/DDBJ whole genome shotgun (WGS) entry which is preliminary data.</text>
</comment>
<evidence type="ECO:0000313" key="2">
    <source>
        <dbReference type="Proteomes" id="UP001176961"/>
    </source>
</evidence>
<proteinExistence type="predicted"/>
<keyword evidence="2" id="KW-1185">Reference proteome</keyword>
<protein>
    <submittedName>
        <fullName evidence="1">Uncharacterized protein</fullName>
    </submittedName>
</protein>